<reference evidence="2" key="1">
    <citation type="submission" date="2016-04" db="EMBL/GenBank/DDBJ databases">
        <authorList>
            <person name="Lyu Z."/>
            <person name="Lyu W."/>
        </authorList>
    </citation>
    <scope>NUCLEOTIDE SEQUENCE [LARGE SCALE GENOMIC DNA]</scope>
    <source>
        <strain evidence="2">C44</strain>
    </source>
</reference>
<keyword evidence="2" id="KW-1185">Reference proteome</keyword>
<protein>
    <submittedName>
        <fullName evidence="1">Uncharacterized protein</fullName>
    </submittedName>
</protein>
<comment type="caution">
    <text evidence="1">The sequence shown here is derived from an EMBL/GenBank/DDBJ whole genome shotgun (WGS) entry which is preliminary data.</text>
</comment>
<dbReference type="STRING" id="152268.A6K24_06110"/>
<organism evidence="1 2">
    <name type="scientific">Metabacillus litoralis</name>
    <dbReference type="NCBI Taxonomy" id="152268"/>
    <lineage>
        <taxon>Bacteria</taxon>
        <taxon>Bacillati</taxon>
        <taxon>Bacillota</taxon>
        <taxon>Bacilli</taxon>
        <taxon>Bacillales</taxon>
        <taxon>Bacillaceae</taxon>
        <taxon>Metabacillus</taxon>
    </lineage>
</organism>
<evidence type="ECO:0000313" key="1">
    <source>
        <dbReference type="EMBL" id="OAS85083.1"/>
    </source>
</evidence>
<sequence>MECSFLLIMDEFFEYTENTCKCKHEFTAKEHLLPFPSAEQDACTFLKLEKDYSEYLNFNINETF</sequence>
<evidence type="ECO:0000313" key="2">
    <source>
        <dbReference type="Proteomes" id="UP000078534"/>
    </source>
</evidence>
<dbReference type="EMBL" id="LWSG01000023">
    <property type="protein sequence ID" value="OAS85083.1"/>
    <property type="molecule type" value="Genomic_DNA"/>
</dbReference>
<name>A0A179SXS1_9BACI</name>
<proteinExistence type="predicted"/>
<dbReference type="AlphaFoldDB" id="A0A179SXS1"/>
<dbReference type="Proteomes" id="UP000078534">
    <property type="component" value="Unassembled WGS sequence"/>
</dbReference>
<gene>
    <name evidence="1" type="ORF">A6K24_06110</name>
</gene>
<accession>A0A179SXS1</accession>